<gene>
    <name evidence="2" type="ORF">FWK35_00015462</name>
</gene>
<proteinExistence type="predicted"/>
<dbReference type="OrthoDB" id="6630995at2759"/>
<dbReference type="PANTHER" id="PTHR10773:SF19">
    <property type="match status" value="1"/>
</dbReference>
<dbReference type="Proteomes" id="UP000478052">
    <property type="component" value="Unassembled WGS sequence"/>
</dbReference>
<organism evidence="2 3">
    <name type="scientific">Aphis craccivora</name>
    <name type="common">Cowpea aphid</name>
    <dbReference type="NCBI Taxonomy" id="307492"/>
    <lineage>
        <taxon>Eukaryota</taxon>
        <taxon>Metazoa</taxon>
        <taxon>Ecdysozoa</taxon>
        <taxon>Arthropoda</taxon>
        <taxon>Hexapoda</taxon>
        <taxon>Insecta</taxon>
        <taxon>Pterygota</taxon>
        <taxon>Neoptera</taxon>
        <taxon>Paraneoptera</taxon>
        <taxon>Hemiptera</taxon>
        <taxon>Sternorrhyncha</taxon>
        <taxon>Aphidomorpha</taxon>
        <taxon>Aphidoidea</taxon>
        <taxon>Aphididae</taxon>
        <taxon>Aphidini</taxon>
        <taxon>Aphis</taxon>
        <taxon>Aphis</taxon>
    </lineage>
</organism>
<evidence type="ECO:0000313" key="3">
    <source>
        <dbReference type="Proteomes" id="UP000478052"/>
    </source>
</evidence>
<feature type="non-terminal residue" evidence="2">
    <location>
        <position position="765"/>
    </location>
</feature>
<name>A0A6G0YC93_APHCR</name>
<keyword evidence="1" id="KW-0472">Membrane</keyword>
<accession>A0A6G0YC93</accession>
<sequence>MFMMRLIFEPNNAYSIVQDQGMAFDISQPTKPVSIDNEELQCQLLSSFNENQKLSLVAYSESSPTESGSEKAPVKNVKQSRKRLIRINKWKKNVRKDLTQKGLEHISAASGKIIPAKSLSFDSLCTSYSLKCRDNFSNNDIKIIHEHFYSLNSQDKLVFLLNFTERIKSGQTKTKKHFFSFRYYLGKHDTLKIRVCKVFFFKTLCINQKPVYNVHFNKNPIYLTPPNEKRRVKTKSRISDSDRIYAIQHIGKFPTTASHYCRADSNKQYLESNLNVSKMYKMNITQRLSDNQTPVSVETFIITDWSDCYVPANCIISTDSRAHLVGLNSVFRCNRCVIRIWINLILDLYVLFDTNMEQFGFGPTAPKRNKKVESFRFVPPLDSFQRNDSFMNDPPLVRTPYTPTLLPSCLIGGFACVDVLDIFTHCSSSVAITDGPVLLLCGIAIGFTTDNLFVCTIVLHRYRLYVFLSVFIHNRVQLSFLHPQKRFIIQYIKKQYNTLTEEKQITFDNHFTKKQNMRIEREKDRNNKINTTAVICFDLENVLPLPKTNVESAFYKRKLNMYNMTVHLQIMPHSQVYCALWHEGIVGRSGNDMASAVLKVFETIFEQNPNITNIITWSDSCVSHNRNSIMTSAMLSFLMKNPTIESINMKFSTPGHSGVQVVDNILHIVNQSFGTSKPYKYLSVSQLMFTQHSLSNIKYKTCHGQLEYIEKCICDSTDTLLILINPKVAGIIKQLQFDLILYFIKFIFLREIDLCIFFLSVKQRY</sequence>
<reference evidence="2 3" key="1">
    <citation type="submission" date="2019-08" db="EMBL/GenBank/DDBJ databases">
        <title>Whole genome of Aphis craccivora.</title>
        <authorList>
            <person name="Voronova N.V."/>
            <person name="Shulinski R.S."/>
            <person name="Bandarenka Y.V."/>
            <person name="Zhorov D.G."/>
            <person name="Warner D."/>
        </authorList>
    </citation>
    <scope>NUCLEOTIDE SEQUENCE [LARGE SCALE GENOMIC DNA]</scope>
    <source>
        <strain evidence="2">180601</strain>
        <tissue evidence="2">Whole Body</tissue>
    </source>
</reference>
<dbReference type="AlphaFoldDB" id="A0A6G0YC93"/>
<keyword evidence="1" id="KW-0812">Transmembrane</keyword>
<feature type="transmembrane region" description="Helical" evidence="1">
    <location>
        <begin position="739"/>
        <end position="761"/>
    </location>
</feature>
<protein>
    <submittedName>
        <fullName evidence="2">Uncharacterized protein</fullName>
    </submittedName>
</protein>
<keyword evidence="1" id="KW-1133">Transmembrane helix</keyword>
<keyword evidence="3" id="KW-1185">Reference proteome</keyword>
<comment type="caution">
    <text evidence="2">The sequence shown here is derived from an EMBL/GenBank/DDBJ whole genome shotgun (WGS) entry which is preliminary data.</text>
</comment>
<evidence type="ECO:0000313" key="2">
    <source>
        <dbReference type="EMBL" id="KAF0752902.1"/>
    </source>
</evidence>
<dbReference type="PANTHER" id="PTHR10773">
    <property type="entry name" value="DNA-DIRECTED RNA POLYMERASES I, II, AND III SUBUNIT RPABC2"/>
    <property type="match status" value="1"/>
</dbReference>
<evidence type="ECO:0000256" key="1">
    <source>
        <dbReference type="SAM" id="Phobius"/>
    </source>
</evidence>
<dbReference type="EMBL" id="VUJU01004898">
    <property type="protein sequence ID" value="KAF0752902.1"/>
    <property type="molecule type" value="Genomic_DNA"/>
</dbReference>